<dbReference type="SUPFAM" id="SSF53901">
    <property type="entry name" value="Thiolase-like"/>
    <property type="match status" value="1"/>
</dbReference>
<dbReference type="InterPro" id="IPR006162">
    <property type="entry name" value="Ppantetheine_attach_site"/>
</dbReference>
<dbReference type="InterPro" id="IPR020806">
    <property type="entry name" value="PKS_PP-bd"/>
</dbReference>
<dbReference type="CDD" id="cd00833">
    <property type="entry name" value="PKS"/>
    <property type="match status" value="1"/>
</dbReference>
<dbReference type="FunFam" id="3.10.129.110:FF:000001">
    <property type="entry name" value="Sterigmatocystin biosynthesis polyketide synthase"/>
    <property type="match status" value="1"/>
</dbReference>
<keyword evidence="2" id="KW-0597">Phosphoprotein</keyword>
<dbReference type="NCBIfam" id="TIGR04532">
    <property type="entry name" value="PT_fungal_PKS"/>
    <property type="match status" value="1"/>
</dbReference>
<dbReference type="InterPro" id="IPR014031">
    <property type="entry name" value="Ketoacyl_synth_C"/>
</dbReference>
<dbReference type="SMART" id="SM00825">
    <property type="entry name" value="PKS_KS"/>
    <property type="match status" value="1"/>
</dbReference>
<dbReference type="Pfam" id="PF00550">
    <property type="entry name" value="PP-binding"/>
    <property type="match status" value="2"/>
</dbReference>
<dbReference type="InterPro" id="IPR036736">
    <property type="entry name" value="ACP-like_sf"/>
</dbReference>
<dbReference type="Pfam" id="PF00698">
    <property type="entry name" value="Acyl_transf_1"/>
    <property type="match status" value="1"/>
</dbReference>
<evidence type="ECO:0000313" key="10">
    <source>
        <dbReference type="EMBL" id="KAF9883869.1"/>
    </source>
</evidence>
<feature type="active site" description="Proton donor; for dehydratase activity" evidence="5">
    <location>
        <position position="1453"/>
    </location>
</feature>
<feature type="active site" description="Proton acceptor; for dehydratase activity" evidence="5">
    <location>
        <position position="1267"/>
    </location>
</feature>
<evidence type="ECO:0000259" key="9">
    <source>
        <dbReference type="PROSITE" id="PS52019"/>
    </source>
</evidence>
<accession>A0AAD4CCC3</accession>
<evidence type="ECO:0000256" key="6">
    <source>
        <dbReference type="SAM" id="MobiDB-lite"/>
    </source>
</evidence>
<dbReference type="PANTHER" id="PTHR43775:SF45">
    <property type="entry name" value="CONIDIAL PIGMENT POLYKETIDE SYNTHASE ALB1"/>
    <property type="match status" value="1"/>
</dbReference>
<dbReference type="SUPFAM" id="SSF47336">
    <property type="entry name" value="ACP-like"/>
    <property type="match status" value="2"/>
</dbReference>
<dbReference type="EMBL" id="VCAU01000144">
    <property type="protein sequence ID" value="KAF9883869.1"/>
    <property type="molecule type" value="Genomic_DNA"/>
</dbReference>
<dbReference type="FunFam" id="3.40.50.1820:FF:000116">
    <property type="entry name" value="Sterigmatocystin biosynthesis polyketide synthase"/>
    <property type="match status" value="1"/>
</dbReference>
<keyword evidence="4" id="KW-0677">Repeat</keyword>
<dbReference type="Pfam" id="PF02801">
    <property type="entry name" value="Ketoacyl-synt_C"/>
    <property type="match status" value="1"/>
</dbReference>
<dbReference type="InterPro" id="IPR001031">
    <property type="entry name" value="Thioesterase"/>
</dbReference>
<dbReference type="PROSITE" id="PS00606">
    <property type="entry name" value="KS3_1"/>
    <property type="match status" value="1"/>
</dbReference>
<dbReference type="InterPro" id="IPR042104">
    <property type="entry name" value="PKS_dehydratase_sf"/>
</dbReference>
<dbReference type="GO" id="GO:0031177">
    <property type="term" value="F:phosphopantetheine binding"/>
    <property type="evidence" value="ECO:0007669"/>
    <property type="project" value="InterPro"/>
</dbReference>
<dbReference type="InterPro" id="IPR016035">
    <property type="entry name" value="Acyl_Trfase/lysoPLipase"/>
</dbReference>
<dbReference type="PROSITE" id="PS50075">
    <property type="entry name" value="CARRIER"/>
    <property type="match status" value="2"/>
</dbReference>
<dbReference type="InterPro" id="IPR049900">
    <property type="entry name" value="PKS_mFAS_DH"/>
</dbReference>
<dbReference type="FunFam" id="3.40.47.10:FF:000031">
    <property type="entry name" value="Sterigmatocystin biosynthesis polyketide synthase"/>
    <property type="match status" value="1"/>
</dbReference>
<dbReference type="GO" id="GO:0044550">
    <property type="term" value="P:secondary metabolite biosynthetic process"/>
    <property type="evidence" value="ECO:0007669"/>
    <property type="project" value="TreeGrafter"/>
</dbReference>
<feature type="region of interest" description="Disordered" evidence="6">
    <location>
        <begin position="1655"/>
        <end position="1711"/>
    </location>
</feature>
<dbReference type="PROSITE" id="PS52019">
    <property type="entry name" value="PKS_MFAS_DH"/>
    <property type="match status" value="1"/>
</dbReference>
<dbReference type="InterPro" id="IPR030918">
    <property type="entry name" value="PT_fungal_PKS"/>
</dbReference>
<name>A0AAD4CCC3_ASPNN</name>
<dbReference type="InterPro" id="IPR050091">
    <property type="entry name" value="PKS_NRPS_Biosynth_Enz"/>
</dbReference>
<evidence type="ECO:0000256" key="3">
    <source>
        <dbReference type="ARBA" id="ARBA00022679"/>
    </source>
</evidence>
<dbReference type="SUPFAM" id="SSF52151">
    <property type="entry name" value="FabD/lysophospholipase-like"/>
    <property type="match status" value="1"/>
</dbReference>
<evidence type="ECO:0000256" key="1">
    <source>
        <dbReference type="ARBA" id="ARBA00022450"/>
    </source>
</evidence>
<feature type="domain" description="Carrier" evidence="7">
    <location>
        <begin position="1712"/>
        <end position="1789"/>
    </location>
</feature>
<dbReference type="InterPro" id="IPR029058">
    <property type="entry name" value="AB_hydrolase_fold"/>
</dbReference>
<dbReference type="Proteomes" id="UP001194746">
    <property type="component" value="Unassembled WGS sequence"/>
</dbReference>
<gene>
    <name evidence="10" type="ORF">FE257_002712</name>
</gene>
<dbReference type="Gene3D" id="3.40.50.1820">
    <property type="entry name" value="alpha/beta hydrolase"/>
    <property type="match status" value="1"/>
</dbReference>
<dbReference type="FunFam" id="1.10.1200.10:FF:000011">
    <property type="entry name" value="Sterigmatocystin biosynthesis polyketide synthase"/>
    <property type="match status" value="2"/>
</dbReference>
<reference evidence="10" key="2">
    <citation type="submission" date="2020-02" db="EMBL/GenBank/DDBJ databases">
        <authorList>
            <person name="Gilchrist C.L.M."/>
            <person name="Chooi Y.-H."/>
        </authorList>
    </citation>
    <scope>NUCLEOTIDE SEQUENCE</scope>
    <source>
        <strain evidence="10">MST-FP2251</strain>
    </source>
</reference>
<sequence>MLDLFSRHRESVANPSLISALTCMYHLGCIIHYHGDQGHPYPSPTDSHLMGSCIGLLACAAVSCCNSLGELLPLAPKIVALSLRLGLTVTGVKELVDASPSARSWSVLVYDVKEETAIAQIQKFVEHEAISAPLQPYISASGSRSLTISAPPDVLDMFIEYSIAERFKHFKAPGVYGPYHAPHLYSHREVDRLHQSFPQEDAANYVPHVALLSSSTGKQMDEQSLGTLLRTVLEEILLKPISWGEATRSCRDLMEAGAYPECRIIPVATSATQGVMTALQTISSCKVGLDTAIDTFPAPSSPNNTPSLNAGNQRGSKIAIIGMSGRFPEANGTEAFWDLLYKGLDVHKVVPKERWNVDTHVDVTGSRKNTSKVPYGCWINEPGLFDPRFFNMSPREALQADPAQRLALMTAYEALEMAGFIPNTTPSTQRDRVGIFYGMTSDDYREINSGQDIDTYFIPGGNRAFTPGRINYYFKFSGPSVSVDTACSSSLAAIHLACNAIWNNDCDTAITGGVNVLTNPDNHAGLDRGHFLSRTGNCNTFDDGADGYCRADGVGTVLLKRLEDAQADNDPILGIINSGYTNHSAEAVSITRPHVGAQAFIFNKLLNDTNTQPNDVGYVEMHGTGTQAGDAVEMQSVLDVLAPGSRGPNHPVYLGSAKANVGHGESASGVTSLIKVLLMMKNDQIPPNCGVKTKINHTFPTDLAQRNVHIPMEPVAWKKPESGTRKVFLNNFSAAGGNTALLLEDAPPSTASGTDPRSTHLVAVSARSKTSLKRNLASLVAYIGDQLMIPSAANSIVDLAYTTTARRIHHPFRVTAVGSTLPEIVHSLRNSAELDTYTAVPSTAPNVAFIFTGQGAQYTAMGNQLYETCASFSATLHQLDSLVQSQGFPSVLPLVDGRLPVEDLSPLVTQLGTLCLQIALTRYWQSLGVSPSCVIGHSLGDYAALHAAGILTTSDTIFLCGRRAQLLMEHCTPHTHSMLAVKAAASDIQHLLDAKKHTIACINGPVETVVSGLNAHIDEIAQKSSAEGFKSTKLRTPFAFHSAQMAPILDTYLEIAEAVSFAPPKVPFVSSLKAQVITEENSDDFLGARYMVQHCRETVNFLGGLKAAESRGLANANTLWVEIGSHPVCSGMVKATFGAQARTVSSLRRDQDQAKTFAESLSTVHLAGVDVDWKEYHRDFVSAHQVLDLPRYSWELKDYWIPYNGDFCLTKGAAPAAVTAGQAASEAEGLSTTCQRVVERRGDQKSATVVVENNLAEPAMKKIVQGHKVNGAALTPSSLYADIAQTLVDHLVSQYKPEYQGLGINVCDMTVSKPLIAKPGGDQFFRVSAVVDWEAKEGRIEVYSVNKDQKRMMDHASCNITLFSVDDLALEGQRISYLVRRSISLLHEKVQRGEAHLLQNGMVYKLFSALVDYDANYKNIQSVALDSSQHEATAQVTFPPSDSHYHRNPFWIDSFGHLSGFIMNASDGTDSKNQVFVNHGWDSMHCSKKFEPGVTYETYVRMQPWKDSIWAGNVYVFEGEEMIAIYGGVKFQGLARKILDRVLPPAGEQGSGAPTRAPPPVSRPAVTAAAAPPPPPAAEAPTTPASSGVLQRALDIFATEVGLSADEMTDDMVFADSGVDSLLSLTITGRYREELDLDLDSTVFMDYPTLAEFKQSLSGGSGTDKSDSSSSEWEAVSPPSTSSSSRSSSSSSLNTGGTTPPSGPSTPKQDSNVNLKVWTQLCAILEEEIGISIADIGKDDSLADIGMDSLLSITVLGRIRESLDLDLPGEFFVDNPTLGAVQSNPRTATQTLFLFPDGSGSASSYATLPPVSPELAIYGLNCPYMRHPENLAPHNLSSLTTPYVAEIRRRQPRGPYSFGGWSAGGICAFDAARDLVLHHGETVERLLLLDSPFPIGLEKLPPRLYGFFEGIGLFGGEGRKPPEWLLRHFLAFIDSLDMYRAVPLPFGETEWQGKLPGVYLVWAKDGVCGKPGDPRPKAAEDGSKDPKEMLWLLDDRVDLGTNRWDTLVGKQNVRAIEVIQDANHFSMVMGKGAKALTGFIARAMES</sequence>
<dbReference type="PROSITE" id="PS00012">
    <property type="entry name" value="PHOSPHOPANTETHEINE"/>
    <property type="match status" value="1"/>
</dbReference>
<dbReference type="InterPro" id="IPR018201">
    <property type="entry name" value="Ketoacyl_synth_AS"/>
</dbReference>
<dbReference type="Pfam" id="PF00109">
    <property type="entry name" value="ketoacyl-synt"/>
    <property type="match status" value="1"/>
</dbReference>
<dbReference type="FunFam" id="3.40.366.10:FF:000002">
    <property type="entry name" value="Probable polyketide synthase 2"/>
    <property type="match status" value="1"/>
</dbReference>
<feature type="domain" description="PKS/mFAS DH" evidence="9">
    <location>
        <begin position="1235"/>
        <end position="1540"/>
    </location>
</feature>
<dbReference type="InterPro" id="IPR014030">
    <property type="entry name" value="Ketoacyl_synth_N"/>
</dbReference>
<evidence type="ECO:0000256" key="5">
    <source>
        <dbReference type="PROSITE-ProRule" id="PRU01363"/>
    </source>
</evidence>
<reference evidence="10" key="1">
    <citation type="journal article" date="2019" name="Beilstein J. Org. Chem.">
        <title>Nanangenines: drimane sesquiterpenoids as the dominant metabolite cohort of a novel Australian fungus, Aspergillus nanangensis.</title>
        <authorList>
            <person name="Lacey H.J."/>
            <person name="Gilchrist C.L.M."/>
            <person name="Crombie A."/>
            <person name="Kalaitzis J.A."/>
            <person name="Vuong D."/>
            <person name="Rutledge P.J."/>
            <person name="Turner P."/>
            <person name="Pitt J.I."/>
            <person name="Lacey E."/>
            <person name="Chooi Y.H."/>
            <person name="Piggott A.M."/>
        </authorList>
    </citation>
    <scope>NUCLEOTIDE SEQUENCE</scope>
    <source>
        <strain evidence="10">MST-FP2251</strain>
    </source>
</reference>
<dbReference type="Gene3D" id="3.40.366.10">
    <property type="entry name" value="Malonyl-Coenzyme A Acyl Carrier Protein, domain 2"/>
    <property type="match status" value="1"/>
</dbReference>
<dbReference type="SUPFAM" id="SSF55048">
    <property type="entry name" value="Probable ACP-binding domain of malonyl-CoA ACP transacylase"/>
    <property type="match status" value="1"/>
</dbReference>
<evidence type="ECO:0000259" key="7">
    <source>
        <dbReference type="PROSITE" id="PS50075"/>
    </source>
</evidence>
<dbReference type="GO" id="GO:0004312">
    <property type="term" value="F:fatty acid synthase activity"/>
    <property type="evidence" value="ECO:0007669"/>
    <property type="project" value="TreeGrafter"/>
</dbReference>
<dbReference type="Gene3D" id="3.30.70.3290">
    <property type="match status" value="1"/>
</dbReference>
<feature type="domain" description="Carrier" evidence="7">
    <location>
        <begin position="1584"/>
        <end position="1661"/>
    </location>
</feature>
<keyword evidence="1" id="KW-0596">Phosphopantetheine</keyword>
<evidence type="ECO:0000256" key="2">
    <source>
        <dbReference type="ARBA" id="ARBA00022553"/>
    </source>
</evidence>
<dbReference type="Pfam" id="PF00975">
    <property type="entry name" value="Thioesterase"/>
    <property type="match status" value="1"/>
</dbReference>
<dbReference type="PANTHER" id="PTHR43775">
    <property type="entry name" value="FATTY ACID SYNTHASE"/>
    <property type="match status" value="1"/>
</dbReference>
<evidence type="ECO:0000313" key="11">
    <source>
        <dbReference type="Proteomes" id="UP001194746"/>
    </source>
</evidence>
<comment type="caution">
    <text evidence="10">The sequence shown here is derived from an EMBL/GenBank/DDBJ whole genome shotgun (WGS) entry which is preliminary data.</text>
</comment>
<dbReference type="PROSITE" id="PS52004">
    <property type="entry name" value="KS3_2"/>
    <property type="match status" value="1"/>
</dbReference>
<dbReference type="SUPFAM" id="SSF53474">
    <property type="entry name" value="alpha/beta-Hydrolases"/>
    <property type="match status" value="1"/>
</dbReference>
<protein>
    <recommendedName>
        <fullName evidence="12">Polyketide synthase</fullName>
    </recommendedName>
</protein>
<dbReference type="InterPro" id="IPR014043">
    <property type="entry name" value="Acyl_transferase_dom"/>
</dbReference>
<dbReference type="Gene3D" id="3.40.47.10">
    <property type="match status" value="1"/>
</dbReference>
<dbReference type="InterPro" id="IPR016039">
    <property type="entry name" value="Thiolase-like"/>
</dbReference>
<dbReference type="InterPro" id="IPR032088">
    <property type="entry name" value="SAT"/>
</dbReference>
<dbReference type="InterPro" id="IPR016036">
    <property type="entry name" value="Malonyl_transacylase_ACP-bd"/>
</dbReference>
<dbReference type="InterPro" id="IPR020841">
    <property type="entry name" value="PKS_Beta-ketoAc_synthase_dom"/>
</dbReference>
<dbReference type="Pfam" id="PF16073">
    <property type="entry name" value="SAT"/>
    <property type="match status" value="1"/>
</dbReference>
<feature type="compositionally biased region" description="Low complexity" evidence="6">
    <location>
        <begin position="1677"/>
        <end position="1700"/>
    </location>
</feature>
<proteinExistence type="predicted"/>
<dbReference type="Gene3D" id="3.10.129.110">
    <property type="entry name" value="Polyketide synthase dehydratase"/>
    <property type="match status" value="1"/>
</dbReference>
<dbReference type="InterPro" id="IPR001227">
    <property type="entry name" value="Ac_transferase_dom_sf"/>
</dbReference>
<evidence type="ECO:0008006" key="12">
    <source>
        <dbReference type="Google" id="ProtNLM"/>
    </source>
</evidence>
<feature type="region of interest" description="Disordered" evidence="6">
    <location>
        <begin position="1545"/>
        <end position="1585"/>
    </location>
</feature>
<feature type="region of interest" description="N-terminal hotdog fold" evidence="5">
    <location>
        <begin position="1235"/>
        <end position="1367"/>
    </location>
</feature>
<organism evidence="10 11">
    <name type="scientific">Aspergillus nanangensis</name>
    <dbReference type="NCBI Taxonomy" id="2582783"/>
    <lineage>
        <taxon>Eukaryota</taxon>
        <taxon>Fungi</taxon>
        <taxon>Dikarya</taxon>
        <taxon>Ascomycota</taxon>
        <taxon>Pezizomycotina</taxon>
        <taxon>Eurotiomycetes</taxon>
        <taxon>Eurotiomycetidae</taxon>
        <taxon>Eurotiales</taxon>
        <taxon>Aspergillaceae</taxon>
        <taxon>Aspergillus</taxon>
        <taxon>Aspergillus subgen. Circumdati</taxon>
    </lineage>
</organism>
<evidence type="ECO:0000259" key="8">
    <source>
        <dbReference type="PROSITE" id="PS52004"/>
    </source>
</evidence>
<keyword evidence="3" id="KW-0808">Transferase</keyword>
<feature type="region of interest" description="C-terminal hotdog fold" evidence="5">
    <location>
        <begin position="1395"/>
        <end position="1540"/>
    </location>
</feature>
<dbReference type="SMART" id="SM00823">
    <property type="entry name" value="PKS_PP"/>
    <property type="match status" value="2"/>
</dbReference>
<dbReference type="GO" id="GO:0006633">
    <property type="term" value="P:fatty acid biosynthetic process"/>
    <property type="evidence" value="ECO:0007669"/>
    <property type="project" value="InterPro"/>
</dbReference>
<dbReference type="Gene3D" id="1.10.1200.10">
    <property type="entry name" value="ACP-like"/>
    <property type="match status" value="2"/>
</dbReference>
<dbReference type="SMART" id="SM00827">
    <property type="entry name" value="PKS_AT"/>
    <property type="match status" value="1"/>
</dbReference>
<dbReference type="InterPro" id="IPR009081">
    <property type="entry name" value="PP-bd_ACP"/>
</dbReference>
<keyword evidence="11" id="KW-1185">Reference proteome</keyword>
<feature type="domain" description="Ketosynthase family 3 (KS3)" evidence="8">
    <location>
        <begin position="315"/>
        <end position="745"/>
    </location>
</feature>
<dbReference type="GO" id="GO:0004315">
    <property type="term" value="F:3-oxoacyl-[acyl-carrier-protein] synthase activity"/>
    <property type="evidence" value="ECO:0007669"/>
    <property type="project" value="InterPro"/>
</dbReference>
<evidence type="ECO:0000256" key="4">
    <source>
        <dbReference type="ARBA" id="ARBA00022737"/>
    </source>
</evidence>